<name>A0ACC1D973_9NEOP</name>
<organism evidence="1 2">
    <name type="scientific">Dendrolimus kikuchii</name>
    <dbReference type="NCBI Taxonomy" id="765133"/>
    <lineage>
        <taxon>Eukaryota</taxon>
        <taxon>Metazoa</taxon>
        <taxon>Ecdysozoa</taxon>
        <taxon>Arthropoda</taxon>
        <taxon>Hexapoda</taxon>
        <taxon>Insecta</taxon>
        <taxon>Pterygota</taxon>
        <taxon>Neoptera</taxon>
        <taxon>Endopterygota</taxon>
        <taxon>Lepidoptera</taxon>
        <taxon>Glossata</taxon>
        <taxon>Ditrysia</taxon>
        <taxon>Bombycoidea</taxon>
        <taxon>Lasiocampidae</taxon>
        <taxon>Dendrolimus</taxon>
    </lineage>
</organism>
<proteinExistence type="predicted"/>
<comment type="caution">
    <text evidence="1">The sequence shown here is derived from an EMBL/GenBank/DDBJ whole genome shotgun (WGS) entry which is preliminary data.</text>
</comment>
<accession>A0ACC1D973</accession>
<dbReference type="EMBL" id="CM034393">
    <property type="protein sequence ID" value="KAJ0180133.1"/>
    <property type="molecule type" value="Genomic_DNA"/>
</dbReference>
<gene>
    <name evidence="1" type="ORF">K1T71_004724</name>
</gene>
<evidence type="ECO:0000313" key="1">
    <source>
        <dbReference type="EMBL" id="KAJ0180133.1"/>
    </source>
</evidence>
<protein>
    <submittedName>
        <fullName evidence="1">Uncharacterized protein</fullName>
    </submittedName>
</protein>
<dbReference type="Proteomes" id="UP000824533">
    <property type="component" value="Linkage Group LG07"/>
</dbReference>
<reference evidence="1 2" key="1">
    <citation type="journal article" date="2021" name="Front. Genet.">
        <title>Chromosome-Level Genome Assembly Reveals Significant Gene Expansion in the Toll and IMD Signaling Pathways of Dendrolimus kikuchii.</title>
        <authorList>
            <person name="Zhou J."/>
            <person name="Wu P."/>
            <person name="Xiong Z."/>
            <person name="Liu N."/>
            <person name="Zhao N."/>
            <person name="Ji M."/>
            <person name="Qiu Y."/>
            <person name="Yang B."/>
        </authorList>
    </citation>
    <scope>NUCLEOTIDE SEQUENCE [LARGE SCALE GENOMIC DNA]</scope>
    <source>
        <strain evidence="1">Ann1</strain>
    </source>
</reference>
<keyword evidence="2" id="KW-1185">Reference proteome</keyword>
<evidence type="ECO:0000313" key="2">
    <source>
        <dbReference type="Proteomes" id="UP000824533"/>
    </source>
</evidence>
<sequence length="329" mass="38382">MALILRKACEGYQILFDDLVDPRTKSWPFVAKPYQTLAVLALYLMFVLKWGPKFMHKRKPFNLDNILIAYNTAQVLACLYVFYESINVAWGSSYKWLCEPLDTSYSEHALAITRCVYYYYLTKFVDLFDTSSPLYITHNTSVTCLIWGYTMCYYVVGGHGTLIGVINSFVHTVMYTYYLVTVIYPKAKDSIWWKKHITQLQILQFLWCVIHMAAIVFIPDCAYPRWTSAVFLPQNIFMLVLFIDFYIKTYIKKPPKAASTLKNGITTTQEHSFKNGTRDLKEELCVEEHESFKNLNLERNISVNEEKKENGVSLIGSYFTKQLEREKDN</sequence>